<name>A0A140L398_9FIRM</name>
<keyword evidence="1" id="KW-1133">Transmembrane helix</keyword>
<evidence type="ECO:0000313" key="3">
    <source>
        <dbReference type="Proteomes" id="UP000070456"/>
    </source>
</evidence>
<sequence>MGKRSSSHSLQQLDEYIERCNKKRKKYDIITILVILTISIYLNLGMKIYSFAIAYLTYRLVKHILVLRKEKRSEN</sequence>
<keyword evidence="3" id="KW-1185">Reference proteome</keyword>
<dbReference type="AlphaFoldDB" id="A0A140L398"/>
<dbReference type="STRING" id="520762.AN619_19930"/>
<keyword evidence="1" id="KW-0472">Membrane</keyword>
<reference evidence="2 3" key="1">
    <citation type="submission" date="2015-12" db="EMBL/GenBank/DDBJ databases">
        <title>Draft genome sequence of the thermoanaerobe Thermotalea metallivorans, an isolate from the runoff channel of the Great Artesian Basin, Australia.</title>
        <authorList>
            <person name="Patel B.K."/>
        </authorList>
    </citation>
    <scope>NUCLEOTIDE SEQUENCE [LARGE SCALE GENOMIC DNA]</scope>
    <source>
        <strain evidence="2 3">B2-1</strain>
    </source>
</reference>
<protein>
    <submittedName>
        <fullName evidence="2">Uncharacterized protein</fullName>
    </submittedName>
</protein>
<organism evidence="2 3">
    <name type="scientific">Thermotalea metallivorans</name>
    <dbReference type="NCBI Taxonomy" id="520762"/>
    <lineage>
        <taxon>Bacteria</taxon>
        <taxon>Bacillati</taxon>
        <taxon>Bacillota</taxon>
        <taxon>Clostridia</taxon>
        <taxon>Peptostreptococcales</taxon>
        <taxon>Thermotaleaceae</taxon>
        <taxon>Thermotalea</taxon>
    </lineage>
</organism>
<keyword evidence="1" id="KW-0812">Transmembrane</keyword>
<gene>
    <name evidence="2" type="ORF">AN619_19930</name>
</gene>
<accession>A0A140L398</accession>
<evidence type="ECO:0000313" key="2">
    <source>
        <dbReference type="EMBL" id="KXG75023.1"/>
    </source>
</evidence>
<proteinExistence type="predicted"/>
<dbReference type="Proteomes" id="UP000070456">
    <property type="component" value="Unassembled WGS sequence"/>
</dbReference>
<evidence type="ECO:0000256" key="1">
    <source>
        <dbReference type="SAM" id="Phobius"/>
    </source>
</evidence>
<dbReference type="EMBL" id="LOEE01000042">
    <property type="protein sequence ID" value="KXG75023.1"/>
    <property type="molecule type" value="Genomic_DNA"/>
</dbReference>
<comment type="caution">
    <text evidence="2">The sequence shown here is derived from an EMBL/GenBank/DDBJ whole genome shotgun (WGS) entry which is preliminary data.</text>
</comment>
<feature type="transmembrane region" description="Helical" evidence="1">
    <location>
        <begin position="27"/>
        <end position="42"/>
    </location>
</feature>